<evidence type="ECO:0000259" key="7">
    <source>
        <dbReference type="Pfam" id="PF12698"/>
    </source>
</evidence>
<feature type="region of interest" description="Disordered" evidence="5">
    <location>
        <begin position="447"/>
        <end position="506"/>
    </location>
</feature>
<feature type="transmembrane region" description="Helical" evidence="6">
    <location>
        <begin position="32"/>
        <end position="56"/>
    </location>
</feature>
<keyword evidence="9" id="KW-1185">Reference proteome</keyword>
<evidence type="ECO:0000256" key="4">
    <source>
        <dbReference type="ARBA" id="ARBA00023136"/>
    </source>
</evidence>
<accession>A0ABT4TT81</accession>
<keyword evidence="2 6" id="KW-0812">Transmembrane</keyword>
<dbReference type="NCBIfam" id="TIGR03062">
    <property type="entry name" value="pip_yhgE_Cterm"/>
    <property type="match status" value="1"/>
</dbReference>
<comment type="caution">
    <text evidence="8">The sequence shown here is derived from an EMBL/GenBank/DDBJ whole genome shotgun (WGS) entry which is preliminary data.</text>
</comment>
<feature type="region of interest" description="Disordered" evidence="5">
    <location>
        <begin position="527"/>
        <end position="575"/>
    </location>
</feature>
<feature type="transmembrane region" description="Helical" evidence="6">
    <location>
        <begin position="587"/>
        <end position="607"/>
    </location>
</feature>
<evidence type="ECO:0000256" key="2">
    <source>
        <dbReference type="ARBA" id="ARBA00022692"/>
    </source>
</evidence>
<feature type="compositionally biased region" description="Low complexity" evidence="5">
    <location>
        <begin position="202"/>
        <end position="211"/>
    </location>
</feature>
<dbReference type="PANTHER" id="PTHR43077:SF5">
    <property type="entry name" value="PHAGE INFECTION PROTEIN"/>
    <property type="match status" value="1"/>
</dbReference>
<feature type="domain" description="ABC-2 type transporter transmembrane" evidence="7">
    <location>
        <begin position="41"/>
        <end position="183"/>
    </location>
</feature>
<dbReference type="NCBIfam" id="TIGR03061">
    <property type="entry name" value="pip_yhgE_Nterm"/>
    <property type="match status" value="1"/>
</dbReference>
<feature type="compositionally biased region" description="Acidic residues" evidence="5">
    <location>
        <begin position="461"/>
        <end position="499"/>
    </location>
</feature>
<feature type="transmembrane region" description="Helical" evidence="6">
    <location>
        <begin position="742"/>
        <end position="765"/>
    </location>
</feature>
<dbReference type="InterPro" id="IPR017500">
    <property type="entry name" value="Phage_infect_YhgE_N"/>
</dbReference>
<feature type="compositionally biased region" description="Low complexity" evidence="5">
    <location>
        <begin position="532"/>
        <end position="541"/>
    </location>
</feature>
<keyword evidence="4 6" id="KW-0472">Membrane</keyword>
<dbReference type="Gene3D" id="1.10.287.950">
    <property type="entry name" value="Methyl-accepting chemotaxis protein"/>
    <property type="match status" value="2"/>
</dbReference>
<dbReference type="Proteomes" id="UP001165685">
    <property type="component" value="Unassembled WGS sequence"/>
</dbReference>
<feature type="domain" description="ABC-2 type transporter transmembrane" evidence="7">
    <location>
        <begin position="575"/>
        <end position="762"/>
    </location>
</feature>
<feature type="transmembrane region" description="Helical" evidence="6">
    <location>
        <begin position="658"/>
        <end position="677"/>
    </location>
</feature>
<feature type="region of interest" description="Disordered" evidence="5">
    <location>
        <begin position="198"/>
        <end position="275"/>
    </location>
</feature>
<feature type="transmembrane region" description="Helical" evidence="6">
    <location>
        <begin position="689"/>
        <end position="708"/>
    </location>
</feature>
<dbReference type="Pfam" id="PF12698">
    <property type="entry name" value="ABC2_membrane_3"/>
    <property type="match status" value="2"/>
</dbReference>
<name>A0ABT4TT81_9ACTN</name>
<evidence type="ECO:0000313" key="8">
    <source>
        <dbReference type="EMBL" id="MDA2807651.1"/>
    </source>
</evidence>
<reference evidence="8" key="1">
    <citation type="submission" date="2023-01" db="EMBL/GenBank/DDBJ databases">
        <title>Draft genome sequence of Nocardiopsis sp. LSu2-4 isolated from halophytes.</title>
        <authorList>
            <person name="Duangmal K."/>
            <person name="Chantavorakit T."/>
        </authorList>
    </citation>
    <scope>NUCLEOTIDE SEQUENCE</scope>
    <source>
        <strain evidence="8">LSu2-4</strain>
    </source>
</reference>
<dbReference type="InterPro" id="IPR017501">
    <property type="entry name" value="Phage_infect_YhgE_C"/>
</dbReference>
<evidence type="ECO:0000313" key="9">
    <source>
        <dbReference type="Proteomes" id="UP001165685"/>
    </source>
</evidence>
<evidence type="ECO:0000256" key="5">
    <source>
        <dbReference type="SAM" id="MobiDB-lite"/>
    </source>
</evidence>
<dbReference type="InterPro" id="IPR051328">
    <property type="entry name" value="T7SS_ABC-Transporter"/>
</dbReference>
<feature type="transmembrane region" description="Helical" evidence="6">
    <location>
        <begin position="628"/>
        <end position="652"/>
    </location>
</feature>
<comment type="subcellular location">
    <subcellularLocation>
        <location evidence="1">Membrane</location>
        <topology evidence="1">Multi-pass membrane protein</topology>
    </subcellularLocation>
</comment>
<organism evidence="8 9">
    <name type="scientific">Nocardiopsis suaedae</name>
    <dbReference type="NCBI Taxonomy" id="3018444"/>
    <lineage>
        <taxon>Bacteria</taxon>
        <taxon>Bacillati</taxon>
        <taxon>Actinomycetota</taxon>
        <taxon>Actinomycetes</taxon>
        <taxon>Streptosporangiales</taxon>
        <taxon>Nocardiopsidaceae</taxon>
        <taxon>Nocardiopsis</taxon>
    </lineage>
</organism>
<dbReference type="EMBL" id="JAQFWP010000059">
    <property type="protein sequence ID" value="MDA2807651.1"/>
    <property type="molecule type" value="Genomic_DNA"/>
</dbReference>
<dbReference type="InterPro" id="IPR013525">
    <property type="entry name" value="ABC2_TM"/>
</dbReference>
<dbReference type="InterPro" id="IPR023908">
    <property type="entry name" value="xxxLxxG_rpt"/>
</dbReference>
<gene>
    <name evidence="8" type="ORF">O4U47_24285</name>
</gene>
<dbReference type="RefSeq" id="WP_270680278.1">
    <property type="nucleotide sequence ID" value="NZ_JAQFWP010000059.1"/>
</dbReference>
<dbReference type="NCBIfam" id="TIGR03057">
    <property type="entry name" value="xxxLxxG_by_4"/>
    <property type="match status" value="3"/>
</dbReference>
<sequence length="782" mass="81459">MRAPKPRLPRMRFLPTPRLGWLSARSFLRHPLTIAALCALAVIPLLYTGMYLWAFWDPFGKLSNLPVALVNEDEPATAEGETVTAGDDLTDELVERGDLAWRVTDARDAAAGVADGRYYASVTIPEDFSADLVSPADTEHDPTRARLEVHYNDATNYIASELLALGLTEIEKAVDETAVSRYLDSMFVGFNEIHSQTEEAADGAGELADGASQAKDGSERLYDGLGDAEDGAGEVAGGASDAEEGAGELADGASTAKDGADDLAEGASAAKSGADDLESGLGDLRSGAADLAEGAASASDRVGAKADEVDALADEWIPLLKEHSPEIEKDAGDVATAADGLATALDGLPEICHEETARLKAFKEDLDDPAKYPDIPPEVRDALKEGIDLALRADQYVEDHRDRIDGIASDARAVRDLAQELKDEAPHLADDAEDARNQVDELASGLEDLASGSRELRDGLSEAEDGASDLDDGLGDLEDGADDLADGLGDLEEGADELDSGLGDLASGAGSLDEGITELRVGAGDLDEGLGDLESGSGELADGLRDGAGRIPTFDEDSRDARGSMMSAPTRLASSTSNPVPDYGTGFAPFFLGLSLWVGAMVVYMVLPTAPGRALASTAPSWRVAVAGWLPGLVLGAAQAVVMAAALHLLLGLDAVDWPGLIGFLVLVAAAYTSIVHWVDAQFGAPGKVIVLVLLIVQIVSAGGTYPLQTSPGLLQAIAPFMPMYQAVTASRHLISGGDPQAVLHACLVLGAYTAGGLLLGWAAVAGKRVWTMARLHPALEL</sequence>
<protein>
    <submittedName>
        <fullName evidence="8">YhgE/Pip domain-containing protein</fullName>
    </submittedName>
</protein>
<evidence type="ECO:0000256" key="6">
    <source>
        <dbReference type="SAM" id="Phobius"/>
    </source>
</evidence>
<proteinExistence type="predicted"/>
<dbReference type="PANTHER" id="PTHR43077">
    <property type="entry name" value="TRANSPORT PERMEASE YVFS-RELATED"/>
    <property type="match status" value="1"/>
</dbReference>
<evidence type="ECO:0000256" key="1">
    <source>
        <dbReference type="ARBA" id="ARBA00004141"/>
    </source>
</evidence>
<evidence type="ECO:0000256" key="3">
    <source>
        <dbReference type="ARBA" id="ARBA00022989"/>
    </source>
</evidence>
<keyword evidence="3 6" id="KW-1133">Transmembrane helix</keyword>